<organism evidence="6 7">
    <name type="scientific">Candidatus Desulfolinea nitratireducens</name>
    <dbReference type="NCBI Taxonomy" id="2841698"/>
    <lineage>
        <taxon>Bacteria</taxon>
        <taxon>Bacillati</taxon>
        <taxon>Chloroflexota</taxon>
        <taxon>Anaerolineae</taxon>
        <taxon>Anaerolineales</taxon>
        <taxon>Anaerolineales incertae sedis</taxon>
        <taxon>Candidatus Desulfolinea</taxon>
    </lineage>
</organism>
<feature type="transmembrane region" description="Helical" evidence="4">
    <location>
        <begin position="99"/>
        <end position="118"/>
    </location>
</feature>
<comment type="caution">
    <text evidence="6">The sequence shown here is derived from an EMBL/GenBank/DDBJ whole genome shotgun (WGS) entry which is preliminary data.</text>
</comment>
<evidence type="ECO:0000256" key="1">
    <source>
        <dbReference type="ARBA" id="ARBA00008791"/>
    </source>
</evidence>
<comment type="similarity">
    <text evidence="1">Belongs to the universal stress protein A family.</text>
</comment>
<evidence type="ECO:0000313" key="6">
    <source>
        <dbReference type="EMBL" id="MBC8335100.1"/>
    </source>
</evidence>
<evidence type="ECO:0000313" key="7">
    <source>
        <dbReference type="Proteomes" id="UP000614469"/>
    </source>
</evidence>
<feature type="transmembrane region" description="Helical" evidence="4">
    <location>
        <begin position="288"/>
        <end position="309"/>
    </location>
</feature>
<protein>
    <submittedName>
        <fullName evidence="6">Universal stress protein</fullName>
    </submittedName>
</protein>
<feature type="transmembrane region" description="Helical" evidence="4">
    <location>
        <begin position="130"/>
        <end position="150"/>
    </location>
</feature>
<dbReference type="PANTHER" id="PTHR46268">
    <property type="entry name" value="STRESS RESPONSE PROTEIN NHAX"/>
    <property type="match status" value="1"/>
</dbReference>
<accession>A0A8J6THW1</accession>
<feature type="transmembrane region" description="Helical" evidence="4">
    <location>
        <begin position="36"/>
        <end position="61"/>
    </location>
</feature>
<dbReference type="CDD" id="cd00293">
    <property type="entry name" value="USP-like"/>
    <property type="match status" value="2"/>
</dbReference>
<feature type="domain" description="UspA" evidence="5">
    <location>
        <begin position="509"/>
        <end position="639"/>
    </location>
</feature>
<feature type="transmembrane region" description="Helical" evidence="4">
    <location>
        <begin position="338"/>
        <end position="355"/>
    </location>
</feature>
<keyword evidence="3" id="KW-0067">ATP-binding</keyword>
<feature type="transmembrane region" description="Helical" evidence="4">
    <location>
        <begin position="205"/>
        <end position="225"/>
    </location>
</feature>
<dbReference type="EMBL" id="JACNJN010000091">
    <property type="protein sequence ID" value="MBC8335100.1"/>
    <property type="molecule type" value="Genomic_DNA"/>
</dbReference>
<name>A0A8J6THW1_9CHLR</name>
<evidence type="ECO:0000259" key="5">
    <source>
        <dbReference type="Pfam" id="PF00582"/>
    </source>
</evidence>
<dbReference type="Gene3D" id="3.40.50.620">
    <property type="entry name" value="HUPs"/>
    <property type="match status" value="2"/>
</dbReference>
<dbReference type="Proteomes" id="UP000614469">
    <property type="component" value="Unassembled WGS sequence"/>
</dbReference>
<dbReference type="AlphaFoldDB" id="A0A8J6THW1"/>
<keyword evidence="4" id="KW-1133">Transmembrane helix</keyword>
<feature type="transmembrane region" description="Helical" evidence="4">
    <location>
        <begin position="391"/>
        <end position="418"/>
    </location>
</feature>
<dbReference type="SUPFAM" id="SSF52402">
    <property type="entry name" value="Adenine nucleotide alpha hydrolases-like"/>
    <property type="match status" value="2"/>
</dbReference>
<reference evidence="6 7" key="1">
    <citation type="submission" date="2020-08" db="EMBL/GenBank/DDBJ databases">
        <title>Bridging the membrane lipid divide: bacteria of the FCB group superphylum have the potential to synthesize archaeal ether lipids.</title>
        <authorList>
            <person name="Villanueva L."/>
            <person name="Von Meijenfeldt F.A.B."/>
            <person name="Westbye A.B."/>
            <person name="Yadav S."/>
            <person name="Hopmans E.C."/>
            <person name="Dutilh B.E."/>
            <person name="Sinninghe Damste J.S."/>
        </authorList>
    </citation>
    <scope>NUCLEOTIDE SEQUENCE [LARGE SCALE GENOMIC DNA]</scope>
    <source>
        <strain evidence="6">NIOZ-UU36</strain>
    </source>
</reference>
<feature type="transmembrane region" description="Helical" evidence="4">
    <location>
        <begin position="162"/>
        <end position="185"/>
    </location>
</feature>
<feature type="domain" description="UspA" evidence="5">
    <location>
        <begin position="653"/>
        <end position="792"/>
    </location>
</feature>
<keyword evidence="4" id="KW-0472">Membrane</keyword>
<dbReference type="InterPro" id="IPR006015">
    <property type="entry name" value="Universal_stress_UspA"/>
</dbReference>
<evidence type="ECO:0000256" key="2">
    <source>
        <dbReference type="ARBA" id="ARBA00022741"/>
    </source>
</evidence>
<feature type="transmembrane region" description="Helical" evidence="4">
    <location>
        <begin position="361"/>
        <end position="379"/>
    </location>
</feature>
<feature type="transmembrane region" description="Helical" evidence="4">
    <location>
        <begin position="424"/>
        <end position="442"/>
    </location>
</feature>
<dbReference type="PRINTS" id="PR01438">
    <property type="entry name" value="UNVRSLSTRESS"/>
</dbReference>
<dbReference type="Pfam" id="PF00582">
    <property type="entry name" value="Usp"/>
    <property type="match status" value="2"/>
</dbReference>
<dbReference type="InterPro" id="IPR006016">
    <property type="entry name" value="UspA"/>
</dbReference>
<keyword evidence="2" id="KW-0547">Nucleotide-binding</keyword>
<gene>
    <name evidence="6" type="ORF">H8E29_07545</name>
</gene>
<proteinExistence type="inferred from homology"/>
<evidence type="ECO:0000256" key="4">
    <source>
        <dbReference type="SAM" id="Phobius"/>
    </source>
</evidence>
<evidence type="ECO:0000256" key="3">
    <source>
        <dbReference type="ARBA" id="ARBA00022840"/>
    </source>
</evidence>
<dbReference type="GO" id="GO:0005524">
    <property type="term" value="F:ATP binding"/>
    <property type="evidence" value="ECO:0007669"/>
    <property type="project" value="UniProtKB-KW"/>
</dbReference>
<dbReference type="PANTHER" id="PTHR46268:SF27">
    <property type="entry name" value="UNIVERSAL STRESS PROTEIN RV2623"/>
    <property type="match status" value="1"/>
</dbReference>
<dbReference type="InterPro" id="IPR014729">
    <property type="entry name" value="Rossmann-like_a/b/a_fold"/>
</dbReference>
<feature type="transmembrane region" description="Helical" evidence="4">
    <location>
        <begin position="237"/>
        <end position="260"/>
    </location>
</feature>
<keyword evidence="4" id="KW-0812">Transmembrane</keyword>
<sequence>MGHVSHKLNNAFEGALAGGGDPATSPLYVFGPFLKLIVVAGVAQVTFGASVWLVVLTVAVVSAMYRLVMQWVTDGSGGSGLSEEEFGPWAAKINAAITFVEYTLTFLVSMAAMVTFIADRIPVLNNELVFGIQYRTLAAIALSILTGWLVNRGPKMAARTFGPATAGVLVLLWVMIIATIIKYGFHLPDFNLQAFSPENLPYTLGGYVRILAVMTGIEVFANMVAAYSGTESQKGKIAFNSLIIIMGTTAATMLIVGPVIHQLSNPLLEDVSVFTQTMDQLLPAPLPYLGTLVGIAVLMSASAAAAQGLQNLSLGLSERRYVPPFFGKRNDYQVADKPVWLQVFIVGITFLLFGTHEETYLAIYAAGVFVLLSMTGWAVTKRLLRQVRKNFAIGTALLIGGTILASILTTGATIIIFVERFAEGAWTYFIFIPLLYAIFGYTRQQMGAPSAALDYLGRLDATSLAGFGFGQMSPASGAVTAKPATPEELRWEPAPIAESRWRYQEFKLNKVAVLLDGSDYAAQAIPWAKMYCQKKGAHLTILSSIKTKYPDENNDFETKFAERKAYLDRVQKELIADGIEVDVVIRSGFIADATQILVHEKHIDIVITSTRGKSGNLNWTSGGVSQKLIQKINQPILLIQTSEDGVAAPPKLERILVPLDGSIFSERVLPYARVLAQVFDAELILLTVPAVPEPDDYHAPSELIENIRHNAEVEIENFLEAVARSLSESGIRVRTMVAGTLPARTIVNVGHDEDVDLIMSTSRGRGGLALFMLGSEAQRIVEKSDKNVFMIPIRDRP</sequence>